<reference evidence="1 2" key="1">
    <citation type="submission" date="2021-06" db="EMBL/GenBank/DDBJ databases">
        <title>Caerostris extrusa draft genome.</title>
        <authorList>
            <person name="Kono N."/>
            <person name="Arakawa K."/>
        </authorList>
    </citation>
    <scope>NUCLEOTIDE SEQUENCE [LARGE SCALE GENOMIC DNA]</scope>
</reference>
<keyword evidence="2" id="KW-1185">Reference proteome</keyword>
<dbReference type="AlphaFoldDB" id="A0AAV4XJE2"/>
<dbReference type="Proteomes" id="UP001054945">
    <property type="component" value="Unassembled WGS sequence"/>
</dbReference>
<protein>
    <submittedName>
        <fullName evidence="1">Uncharacterized protein</fullName>
    </submittedName>
</protein>
<accession>A0AAV4XJE2</accession>
<comment type="caution">
    <text evidence="1">The sequence shown here is derived from an EMBL/GenBank/DDBJ whole genome shotgun (WGS) entry which is preliminary data.</text>
</comment>
<dbReference type="EMBL" id="BPLR01000360">
    <property type="protein sequence ID" value="GIY94169.1"/>
    <property type="molecule type" value="Genomic_DNA"/>
</dbReference>
<sequence>MIAALTSPTMLISGIDDSGMWKVKLPVQEYRRHILYDLDPQILHGCPSILYPHFHGFRKTGKTRTETLSSIEITANCMA</sequence>
<gene>
    <name evidence="1" type="ORF">CEXT_383501</name>
</gene>
<organism evidence="1 2">
    <name type="scientific">Caerostris extrusa</name>
    <name type="common">Bark spider</name>
    <name type="synonym">Caerostris bankana</name>
    <dbReference type="NCBI Taxonomy" id="172846"/>
    <lineage>
        <taxon>Eukaryota</taxon>
        <taxon>Metazoa</taxon>
        <taxon>Ecdysozoa</taxon>
        <taxon>Arthropoda</taxon>
        <taxon>Chelicerata</taxon>
        <taxon>Arachnida</taxon>
        <taxon>Araneae</taxon>
        <taxon>Araneomorphae</taxon>
        <taxon>Entelegynae</taxon>
        <taxon>Araneoidea</taxon>
        <taxon>Araneidae</taxon>
        <taxon>Caerostris</taxon>
    </lineage>
</organism>
<name>A0AAV4XJE2_CAEEX</name>
<evidence type="ECO:0000313" key="2">
    <source>
        <dbReference type="Proteomes" id="UP001054945"/>
    </source>
</evidence>
<evidence type="ECO:0000313" key="1">
    <source>
        <dbReference type="EMBL" id="GIY94169.1"/>
    </source>
</evidence>
<proteinExistence type="predicted"/>